<dbReference type="GO" id="GO:0006355">
    <property type="term" value="P:regulation of DNA-templated transcription"/>
    <property type="evidence" value="ECO:0007669"/>
    <property type="project" value="InterPro"/>
</dbReference>
<dbReference type="GO" id="GO:0003677">
    <property type="term" value="F:DNA binding"/>
    <property type="evidence" value="ECO:0007669"/>
    <property type="project" value="UniProtKB-KW"/>
</dbReference>
<dbReference type="Proteomes" id="UP000254978">
    <property type="component" value="Unassembled WGS sequence"/>
</dbReference>
<organism evidence="6 7">
    <name type="scientific">Mycolicibacterium tokaiense</name>
    <dbReference type="NCBI Taxonomy" id="39695"/>
    <lineage>
        <taxon>Bacteria</taxon>
        <taxon>Bacillati</taxon>
        <taxon>Actinomycetota</taxon>
        <taxon>Actinomycetes</taxon>
        <taxon>Mycobacteriales</taxon>
        <taxon>Mycobacteriaceae</taxon>
        <taxon>Mycolicibacterium</taxon>
    </lineage>
</organism>
<dbReference type="InterPro" id="IPR001789">
    <property type="entry name" value="Sig_transdc_resp-reg_receiver"/>
</dbReference>
<dbReference type="OrthoDB" id="4727384at2"/>
<feature type="region of interest" description="Disordered" evidence="3">
    <location>
        <begin position="1"/>
        <end position="23"/>
    </location>
</feature>
<name>A0A378TEU3_9MYCO</name>
<accession>A0A378TEU3</accession>
<sequence length="268" mass="29027">MAMVHCQSGQHATSLDQQASDRNRLRSTALSPVPLPVEPALPPLPVATLLVDDSTLHRENLAAILTTAGLPEPLMAWDLDSVQRVLRESVPHIALINMVTRDNVALVRLIRERCPDAKVIIVGAAVEDEAAIVSFAEAGVAGYHLRSHSLGDLVQLIRAVSNGQPSCPPSVSAILLKRLSSLATQHEPVARDPFLTAREVEILRMLEAGLSNREIADQLCIALHTVKNHVHNILGKLGVSTRMEAAALSRASQSDRELVPGFNPKWPR</sequence>
<dbReference type="GO" id="GO:0000160">
    <property type="term" value="P:phosphorelay signal transduction system"/>
    <property type="evidence" value="ECO:0007669"/>
    <property type="project" value="InterPro"/>
</dbReference>
<evidence type="ECO:0000256" key="2">
    <source>
        <dbReference type="PROSITE-ProRule" id="PRU00169"/>
    </source>
</evidence>
<reference evidence="6 7" key="1">
    <citation type="submission" date="2018-06" db="EMBL/GenBank/DDBJ databases">
        <authorList>
            <consortium name="Pathogen Informatics"/>
            <person name="Doyle S."/>
        </authorList>
    </citation>
    <scope>NUCLEOTIDE SEQUENCE [LARGE SCALE GENOMIC DNA]</scope>
    <source>
        <strain evidence="6 7">NCTC10821</strain>
    </source>
</reference>
<dbReference type="SUPFAM" id="SSF46894">
    <property type="entry name" value="C-terminal effector domain of the bipartite response regulators"/>
    <property type="match status" value="1"/>
</dbReference>
<dbReference type="AlphaFoldDB" id="A0A378TEU3"/>
<keyword evidence="1 6" id="KW-0238">DNA-binding</keyword>
<gene>
    <name evidence="6" type="primary">vraR_2</name>
    <name evidence="6" type="ORF">NCTC10821_02556</name>
</gene>
<evidence type="ECO:0000259" key="5">
    <source>
        <dbReference type="PROSITE" id="PS50110"/>
    </source>
</evidence>
<keyword evidence="7" id="KW-1185">Reference proteome</keyword>
<comment type="caution">
    <text evidence="2">Lacks conserved residue(s) required for the propagation of feature annotation.</text>
</comment>
<dbReference type="PROSITE" id="PS00622">
    <property type="entry name" value="HTH_LUXR_1"/>
    <property type="match status" value="1"/>
</dbReference>
<feature type="compositionally biased region" description="Polar residues" evidence="3">
    <location>
        <begin position="7"/>
        <end position="18"/>
    </location>
</feature>
<dbReference type="InterPro" id="IPR016032">
    <property type="entry name" value="Sig_transdc_resp-reg_C-effctor"/>
</dbReference>
<dbReference type="RefSeq" id="WP_115278658.1">
    <property type="nucleotide sequence ID" value="NZ_AP022600.1"/>
</dbReference>
<proteinExistence type="predicted"/>
<dbReference type="PRINTS" id="PR00038">
    <property type="entry name" value="HTHLUXR"/>
</dbReference>
<dbReference type="InterPro" id="IPR039420">
    <property type="entry name" value="WalR-like"/>
</dbReference>
<feature type="domain" description="HTH luxR-type" evidence="4">
    <location>
        <begin position="188"/>
        <end position="253"/>
    </location>
</feature>
<dbReference type="Gene3D" id="3.40.50.2300">
    <property type="match status" value="1"/>
</dbReference>
<evidence type="ECO:0000256" key="1">
    <source>
        <dbReference type="ARBA" id="ARBA00023125"/>
    </source>
</evidence>
<evidence type="ECO:0000259" key="4">
    <source>
        <dbReference type="PROSITE" id="PS50043"/>
    </source>
</evidence>
<dbReference type="InterPro" id="IPR011006">
    <property type="entry name" value="CheY-like_superfamily"/>
</dbReference>
<evidence type="ECO:0000256" key="3">
    <source>
        <dbReference type="SAM" id="MobiDB-lite"/>
    </source>
</evidence>
<dbReference type="EMBL" id="UGQT01000001">
    <property type="protein sequence ID" value="STZ59034.1"/>
    <property type="molecule type" value="Genomic_DNA"/>
</dbReference>
<dbReference type="PROSITE" id="PS50043">
    <property type="entry name" value="HTH_LUXR_2"/>
    <property type="match status" value="1"/>
</dbReference>
<dbReference type="Pfam" id="PF00196">
    <property type="entry name" value="GerE"/>
    <property type="match status" value="1"/>
</dbReference>
<dbReference type="CDD" id="cd06170">
    <property type="entry name" value="LuxR_C_like"/>
    <property type="match status" value="1"/>
</dbReference>
<dbReference type="PROSITE" id="PS50110">
    <property type="entry name" value="RESPONSE_REGULATORY"/>
    <property type="match status" value="1"/>
</dbReference>
<dbReference type="InterPro" id="IPR000792">
    <property type="entry name" value="Tscrpt_reg_LuxR_C"/>
</dbReference>
<dbReference type="SUPFAM" id="SSF52172">
    <property type="entry name" value="CheY-like"/>
    <property type="match status" value="1"/>
</dbReference>
<evidence type="ECO:0000313" key="6">
    <source>
        <dbReference type="EMBL" id="STZ59034.1"/>
    </source>
</evidence>
<protein>
    <submittedName>
        <fullName evidence="6">Response regulator containing a CheY-like receiver domain and an HTH DNA-binding domain</fullName>
    </submittedName>
</protein>
<dbReference type="PANTHER" id="PTHR43214">
    <property type="entry name" value="TWO-COMPONENT RESPONSE REGULATOR"/>
    <property type="match status" value="1"/>
</dbReference>
<feature type="domain" description="Response regulatory" evidence="5">
    <location>
        <begin position="47"/>
        <end position="161"/>
    </location>
</feature>
<dbReference type="SMART" id="SM00421">
    <property type="entry name" value="HTH_LUXR"/>
    <property type="match status" value="1"/>
</dbReference>
<dbReference type="PANTHER" id="PTHR43214:SF43">
    <property type="entry name" value="TWO-COMPONENT RESPONSE REGULATOR"/>
    <property type="match status" value="1"/>
</dbReference>
<evidence type="ECO:0000313" key="7">
    <source>
        <dbReference type="Proteomes" id="UP000254978"/>
    </source>
</evidence>